<dbReference type="InterPro" id="IPR001054">
    <property type="entry name" value="A/G_cyclase"/>
</dbReference>
<evidence type="ECO:0000313" key="7">
    <source>
        <dbReference type="Proteomes" id="UP001172082"/>
    </source>
</evidence>
<comment type="caution">
    <text evidence="6">The sequence shown here is derived from an EMBL/GenBank/DDBJ whole genome shotgun (WGS) entry which is preliminary data.</text>
</comment>
<evidence type="ECO:0000313" key="6">
    <source>
        <dbReference type="EMBL" id="MDN5205524.1"/>
    </source>
</evidence>
<dbReference type="SUPFAM" id="SSF54292">
    <property type="entry name" value="2Fe-2S ferredoxin-like"/>
    <property type="match status" value="1"/>
</dbReference>
<dbReference type="PANTHER" id="PTHR43081">
    <property type="entry name" value="ADENYLATE CYCLASE, TERMINAL-DIFFERENTIATION SPECIFIC-RELATED"/>
    <property type="match status" value="1"/>
</dbReference>
<dbReference type="RefSeq" id="WP_346755546.1">
    <property type="nucleotide sequence ID" value="NZ_JAUJEA010000020.1"/>
</dbReference>
<organism evidence="6 7">
    <name type="scientific">Splendidivirga corallicola</name>
    <dbReference type="NCBI Taxonomy" id="3051826"/>
    <lineage>
        <taxon>Bacteria</taxon>
        <taxon>Pseudomonadati</taxon>
        <taxon>Bacteroidota</taxon>
        <taxon>Cytophagia</taxon>
        <taxon>Cytophagales</taxon>
        <taxon>Splendidivirgaceae</taxon>
        <taxon>Splendidivirga</taxon>
    </lineage>
</organism>
<name>A0ABT8KXL9_9BACT</name>
<gene>
    <name evidence="6" type="ORF">QQ008_29340</name>
</gene>
<dbReference type="InterPro" id="IPR036010">
    <property type="entry name" value="2Fe-2S_ferredoxin-like_sf"/>
</dbReference>
<dbReference type="PROSITE" id="PS50125">
    <property type="entry name" value="GUANYLATE_CYCLASE_2"/>
    <property type="match status" value="1"/>
</dbReference>
<dbReference type="InterPro" id="IPR001041">
    <property type="entry name" value="2Fe-2S_ferredoxin-type"/>
</dbReference>
<dbReference type="PANTHER" id="PTHR43081:SF17">
    <property type="entry name" value="BLL5647 PROTEIN"/>
    <property type="match status" value="1"/>
</dbReference>
<comment type="subcellular location">
    <subcellularLocation>
        <location evidence="1">Cell membrane</location>
        <topology evidence="1">Multi-pass membrane protein</topology>
    </subcellularLocation>
</comment>
<dbReference type="CDD" id="cd07302">
    <property type="entry name" value="CHD"/>
    <property type="match status" value="1"/>
</dbReference>
<dbReference type="InterPro" id="IPR012675">
    <property type="entry name" value="Beta-grasp_dom_sf"/>
</dbReference>
<proteinExistence type="predicted"/>
<protein>
    <submittedName>
        <fullName evidence="6">Adenylate/guanylate cyclase domain-containing protein</fullName>
    </submittedName>
</protein>
<evidence type="ECO:0000259" key="5">
    <source>
        <dbReference type="PROSITE" id="PS51085"/>
    </source>
</evidence>
<dbReference type="SUPFAM" id="SSF55073">
    <property type="entry name" value="Nucleotide cyclase"/>
    <property type="match status" value="1"/>
</dbReference>
<keyword evidence="3" id="KW-0472">Membrane</keyword>
<dbReference type="Gene3D" id="3.30.70.1230">
    <property type="entry name" value="Nucleotide cyclase"/>
    <property type="match status" value="1"/>
</dbReference>
<dbReference type="InterPro" id="IPR029787">
    <property type="entry name" value="Nucleotide_cyclase"/>
</dbReference>
<feature type="domain" description="2Fe-2S ferredoxin-type" evidence="5">
    <location>
        <begin position="2"/>
        <end position="96"/>
    </location>
</feature>
<dbReference type="EMBL" id="JAUJEA010000020">
    <property type="protein sequence ID" value="MDN5205524.1"/>
    <property type="molecule type" value="Genomic_DNA"/>
</dbReference>
<reference evidence="6" key="1">
    <citation type="submission" date="2023-06" db="EMBL/GenBank/DDBJ databases">
        <title>Genomic of Parafulvivirga corallium.</title>
        <authorList>
            <person name="Wang G."/>
        </authorList>
    </citation>
    <scope>NUCLEOTIDE SEQUENCE</scope>
    <source>
        <strain evidence="6">BMA10</strain>
    </source>
</reference>
<evidence type="ECO:0000256" key="2">
    <source>
        <dbReference type="ARBA" id="ARBA00022475"/>
    </source>
</evidence>
<dbReference type="CDD" id="cd00207">
    <property type="entry name" value="fer2"/>
    <property type="match status" value="1"/>
</dbReference>
<evidence type="ECO:0000256" key="1">
    <source>
        <dbReference type="ARBA" id="ARBA00004651"/>
    </source>
</evidence>
<dbReference type="Gene3D" id="3.10.20.30">
    <property type="match status" value="1"/>
</dbReference>
<keyword evidence="2" id="KW-1003">Cell membrane</keyword>
<feature type="domain" description="Guanylate cyclase" evidence="4">
    <location>
        <begin position="122"/>
        <end position="253"/>
    </location>
</feature>
<dbReference type="Pfam" id="PF00211">
    <property type="entry name" value="Guanylate_cyc"/>
    <property type="match status" value="1"/>
</dbReference>
<dbReference type="InterPro" id="IPR050697">
    <property type="entry name" value="Adenylyl/Guanylyl_Cyclase_3/4"/>
</dbReference>
<dbReference type="Proteomes" id="UP001172082">
    <property type="component" value="Unassembled WGS sequence"/>
</dbReference>
<dbReference type="SMART" id="SM00044">
    <property type="entry name" value="CYCc"/>
    <property type="match status" value="1"/>
</dbReference>
<evidence type="ECO:0000259" key="4">
    <source>
        <dbReference type="PROSITE" id="PS50125"/>
    </source>
</evidence>
<sequence>MPKILFLPDECHVDVRLKDTVLKASLKAKIPHLHVCRGRARCSTCRIIVEEGLENCSPRTDRESKLANRLHFGPEVRLACQTKVTGNIKVRRPVLDKIDMQITNQLRRKGDMRHYGEEKRIGILFCDIIGYTPFAESLPAYDVVHVLNRYYFQMNQVIERNGGEISDFIGDGLLALFGTNNTNNCAINAVKAGLEMNKAMKELNPYLQSMYGKTFEIRIGVHYGNVVIGTFGNSKLAKISAIGDAVNFASRIEEANKKTNTKFLISEETYSAVRDQITIGKDFSMEIRGKKGEYKLYEVLGIN</sequence>
<evidence type="ECO:0000256" key="3">
    <source>
        <dbReference type="ARBA" id="ARBA00023136"/>
    </source>
</evidence>
<dbReference type="Pfam" id="PF00111">
    <property type="entry name" value="Fer2"/>
    <property type="match status" value="1"/>
</dbReference>
<accession>A0ABT8KXL9</accession>
<keyword evidence="7" id="KW-1185">Reference proteome</keyword>
<dbReference type="PROSITE" id="PS51085">
    <property type="entry name" value="2FE2S_FER_2"/>
    <property type="match status" value="1"/>
</dbReference>